<dbReference type="Gene3D" id="3.40.50.300">
    <property type="entry name" value="P-loop containing nucleotide triphosphate hydrolases"/>
    <property type="match status" value="1"/>
</dbReference>
<dbReference type="PATRIC" id="fig|1703770.3.peg.1648"/>
<evidence type="ECO:0000313" key="5">
    <source>
        <dbReference type="EMBL" id="KPJ53559.1"/>
    </source>
</evidence>
<keyword evidence="2" id="KW-0408">Iron</keyword>
<dbReference type="PROSITE" id="PS51379">
    <property type="entry name" value="4FE4S_FER_2"/>
    <property type="match status" value="2"/>
</dbReference>
<gene>
    <name evidence="5" type="ORF">AMJ39_04085</name>
</gene>
<dbReference type="PROSITE" id="PS00198">
    <property type="entry name" value="4FE4S_FER_1"/>
    <property type="match status" value="1"/>
</dbReference>
<dbReference type="InterPro" id="IPR017896">
    <property type="entry name" value="4Fe4S_Fe-S-bd"/>
</dbReference>
<dbReference type="EMBL" id="LIZS01000016">
    <property type="protein sequence ID" value="KPJ53559.1"/>
    <property type="molecule type" value="Genomic_DNA"/>
</dbReference>
<evidence type="ECO:0000256" key="3">
    <source>
        <dbReference type="ARBA" id="ARBA00023014"/>
    </source>
</evidence>
<dbReference type="Gene3D" id="3.30.70.20">
    <property type="match status" value="1"/>
</dbReference>
<feature type="domain" description="4Fe-4S ferredoxin-type" evidence="4">
    <location>
        <begin position="58"/>
        <end position="84"/>
    </location>
</feature>
<dbReference type="PANTHER" id="PTHR43063">
    <property type="entry name" value="4FE-4S CLUSTER CONTAINING PARA FAMILY ATPASE PROTEIN"/>
    <property type="match status" value="1"/>
</dbReference>
<dbReference type="Pfam" id="PF01656">
    <property type="entry name" value="CbiA"/>
    <property type="match status" value="1"/>
</dbReference>
<keyword evidence="3" id="KW-0411">Iron-sulfur</keyword>
<dbReference type="STRING" id="1703770.AMJ39_04085"/>
<sequence>MIVAVASGKGGTGKTTVATSLAASSASAVQLLDCDVEEPNVHIFLRPEIRGSECVTIPVPDVEMEKCNLCRECAEICAYHAIAVLGDQVLTFQELCHGCGGCSLVCPTDAIREIPREIGTVEWGTAGGIDFVHGRLRIGEAMSPPLIRAVKKRIERSRLVIIDAPPGTSCPVIESIRGADFVLLVTEPTPFGLNDLVLAVQTVRELQIPFSVVVNRAGLGDEEVYHYCRDQGIPIDLEIPFDRRIAEAYSRGELLVEMMAEWRVAFQTLLRSIEERAIRGRALHHEVSR</sequence>
<dbReference type="PANTHER" id="PTHR43063:SF1">
    <property type="entry name" value="4FE-4S CLUSTER CONTAINING PARA FAMILY ATPASE PROTEIN"/>
    <property type="match status" value="1"/>
</dbReference>
<reference evidence="5 6" key="1">
    <citation type="journal article" date="2015" name="Microbiome">
        <title>Genomic resolution of linkages in carbon, nitrogen, and sulfur cycling among widespread estuary sediment bacteria.</title>
        <authorList>
            <person name="Baker B.J."/>
            <person name="Lazar C.S."/>
            <person name="Teske A.P."/>
            <person name="Dick G.J."/>
        </authorList>
    </citation>
    <scope>NUCLEOTIDE SEQUENCE [LARGE SCALE GENOMIC DNA]</scope>
    <source>
        <strain evidence="5">DG_24</strain>
    </source>
</reference>
<comment type="caution">
    <text evidence="5">The sequence shown here is derived from an EMBL/GenBank/DDBJ whole genome shotgun (WGS) entry which is preliminary data.</text>
</comment>
<dbReference type="InterPro" id="IPR017900">
    <property type="entry name" value="4Fe4S_Fe_S_CS"/>
</dbReference>
<protein>
    <submittedName>
        <fullName evidence="5">(4Fe-4S)-binding protein</fullName>
    </submittedName>
</protein>
<evidence type="ECO:0000313" key="6">
    <source>
        <dbReference type="Proteomes" id="UP000052008"/>
    </source>
</evidence>
<dbReference type="InterPro" id="IPR002586">
    <property type="entry name" value="CobQ/CobB/MinD/ParA_Nub-bd_dom"/>
</dbReference>
<dbReference type="Proteomes" id="UP000052008">
    <property type="component" value="Unassembled WGS sequence"/>
</dbReference>
<organism evidence="5 6">
    <name type="scientific">candidate division TA06 bacterium DG_24</name>
    <dbReference type="NCBI Taxonomy" id="1703770"/>
    <lineage>
        <taxon>Bacteria</taxon>
        <taxon>Bacteria division TA06</taxon>
    </lineage>
</organism>
<feature type="domain" description="4Fe-4S ferredoxin-type" evidence="4">
    <location>
        <begin position="87"/>
        <end position="116"/>
    </location>
</feature>
<dbReference type="GO" id="GO:0046872">
    <property type="term" value="F:metal ion binding"/>
    <property type="evidence" value="ECO:0007669"/>
    <property type="project" value="UniProtKB-KW"/>
</dbReference>
<evidence type="ECO:0000256" key="1">
    <source>
        <dbReference type="ARBA" id="ARBA00022723"/>
    </source>
</evidence>
<evidence type="ECO:0000259" key="4">
    <source>
        <dbReference type="PROSITE" id="PS51379"/>
    </source>
</evidence>
<proteinExistence type="predicted"/>
<dbReference type="SUPFAM" id="SSF52540">
    <property type="entry name" value="P-loop containing nucleoside triphosphate hydrolases"/>
    <property type="match status" value="1"/>
</dbReference>
<dbReference type="CDD" id="cd03110">
    <property type="entry name" value="SIMIBI_bact_arch"/>
    <property type="match status" value="1"/>
</dbReference>
<accession>A0A0S7WTS7</accession>
<dbReference type="Pfam" id="PF00037">
    <property type="entry name" value="Fer4"/>
    <property type="match status" value="1"/>
</dbReference>
<dbReference type="GO" id="GO:0051536">
    <property type="term" value="F:iron-sulfur cluster binding"/>
    <property type="evidence" value="ECO:0007669"/>
    <property type="project" value="UniProtKB-KW"/>
</dbReference>
<dbReference type="SUPFAM" id="SSF54862">
    <property type="entry name" value="4Fe-4S ferredoxins"/>
    <property type="match status" value="1"/>
</dbReference>
<name>A0A0S7WTS7_UNCT6</name>
<keyword evidence="1" id="KW-0479">Metal-binding</keyword>
<dbReference type="InterPro" id="IPR027417">
    <property type="entry name" value="P-loop_NTPase"/>
</dbReference>
<evidence type="ECO:0000256" key="2">
    <source>
        <dbReference type="ARBA" id="ARBA00023004"/>
    </source>
</evidence>
<dbReference type="AlphaFoldDB" id="A0A0S7WTS7"/>